<proteinExistence type="inferred from homology"/>
<feature type="transmembrane region" description="Helical" evidence="7">
    <location>
        <begin position="304"/>
        <end position="325"/>
    </location>
</feature>
<evidence type="ECO:0000256" key="5">
    <source>
        <dbReference type="ARBA" id="ARBA00022989"/>
    </source>
</evidence>
<dbReference type="KEGG" id="mpq:ABA45_01775"/>
<evidence type="ECO:0000256" key="3">
    <source>
        <dbReference type="ARBA" id="ARBA00022519"/>
    </source>
</evidence>
<keyword evidence="7" id="KW-0813">Transport</keyword>
<feature type="transmembrane region" description="Helical" evidence="7">
    <location>
        <begin position="206"/>
        <end position="231"/>
    </location>
</feature>
<dbReference type="PATRIC" id="fig|330734.3.peg.388"/>
<feature type="domain" description="TRAP C4-dicarboxylate transport system permease DctM subunit" evidence="8">
    <location>
        <begin position="5"/>
        <end position="416"/>
    </location>
</feature>
<accession>A0A0H4HX82</accession>
<dbReference type="InterPro" id="IPR010656">
    <property type="entry name" value="DctM"/>
</dbReference>
<keyword evidence="2" id="KW-1003">Cell membrane</keyword>
<feature type="transmembrane region" description="Helical" evidence="7">
    <location>
        <begin position="358"/>
        <end position="381"/>
    </location>
</feature>
<name>A0A0H4HX82_9GAMM</name>
<evidence type="ECO:0000256" key="6">
    <source>
        <dbReference type="ARBA" id="ARBA00023136"/>
    </source>
</evidence>
<evidence type="ECO:0000259" key="8">
    <source>
        <dbReference type="Pfam" id="PF06808"/>
    </source>
</evidence>
<dbReference type="Pfam" id="PF06808">
    <property type="entry name" value="DctM"/>
    <property type="match status" value="1"/>
</dbReference>
<evidence type="ECO:0000256" key="2">
    <source>
        <dbReference type="ARBA" id="ARBA00022475"/>
    </source>
</evidence>
<feature type="transmembrane region" description="Helical" evidence="7">
    <location>
        <begin position="237"/>
        <end position="256"/>
    </location>
</feature>
<comment type="caution">
    <text evidence="7">Lacks conserved residue(s) required for the propagation of feature annotation.</text>
</comment>
<dbReference type="PANTHER" id="PTHR33362">
    <property type="entry name" value="SIALIC ACID TRAP TRANSPORTER PERMEASE PROTEIN SIAT-RELATED"/>
    <property type="match status" value="1"/>
</dbReference>
<evidence type="ECO:0000256" key="1">
    <source>
        <dbReference type="ARBA" id="ARBA00004429"/>
    </source>
</evidence>
<dbReference type="GO" id="GO:0022857">
    <property type="term" value="F:transmembrane transporter activity"/>
    <property type="evidence" value="ECO:0007669"/>
    <property type="project" value="UniProtKB-UniRule"/>
</dbReference>
<dbReference type="AlphaFoldDB" id="A0A0H4HX82"/>
<keyword evidence="3 7" id="KW-0997">Cell inner membrane</keyword>
<keyword evidence="4 7" id="KW-0812">Transmembrane</keyword>
<evidence type="ECO:0000313" key="10">
    <source>
        <dbReference type="Proteomes" id="UP000036406"/>
    </source>
</evidence>
<feature type="transmembrane region" description="Helical" evidence="7">
    <location>
        <begin position="268"/>
        <end position="292"/>
    </location>
</feature>
<dbReference type="PANTHER" id="PTHR33362:SF2">
    <property type="entry name" value="TRAP TRANSPORTER LARGE PERMEASE PROTEIN"/>
    <property type="match status" value="1"/>
</dbReference>
<reference evidence="9 10" key="1">
    <citation type="submission" date="2015-05" db="EMBL/GenBank/DDBJ databases">
        <title>Complete genome of Marinobacter psychrophilus strain 20041T isolated from sea-ice of the Canadian Basin.</title>
        <authorList>
            <person name="Song L."/>
            <person name="Ren L."/>
            <person name="Yu Y."/>
            <person name="Wang X."/>
        </authorList>
    </citation>
    <scope>NUCLEOTIDE SEQUENCE [LARGE SCALE GENOMIC DNA]</scope>
    <source>
        <strain evidence="9 10">20041</strain>
    </source>
</reference>
<keyword evidence="10" id="KW-1185">Reference proteome</keyword>
<keyword evidence="5 7" id="KW-1133">Transmembrane helix</keyword>
<feature type="transmembrane region" description="Helical" evidence="7">
    <location>
        <begin position="47"/>
        <end position="68"/>
    </location>
</feature>
<dbReference type="GO" id="GO:0005886">
    <property type="term" value="C:plasma membrane"/>
    <property type="evidence" value="ECO:0007669"/>
    <property type="project" value="UniProtKB-SubCell"/>
</dbReference>
<dbReference type="NCBIfam" id="TIGR00786">
    <property type="entry name" value="dctM"/>
    <property type="match status" value="1"/>
</dbReference>
<dbReference type="STRING" id="330734.ABA45_01775"/>
<evidence type="ECO:0000256" key="7">
    <source>
        <dbReference type="RuleBase" id="RU369079"/>
    </source>
</evidence>
<dbReference type="PIRSF" id="PIRSF006066">
    <property type="entry name" value="HI0050"/>
    <property type="match status" value="1"/>
</dbReference>
<sequence>MIFAIVAFVVLLLIGMPVAVVMALSGLAGGFSMGGEQMLSIIADRMFAGVSGFMLIAVPYFIFTAELMNQGGLTQKLIDFNNALFGRVRGALSHVNISVSVFFAGLTGAAITDTVAIGKIMIPEMKRQGYDAEYAAAITACSSIIGPIIPPSIVMVIYATLLRDISVIDLFAGGIIPGLLMALALLAVSFFLAWKRGYPKQAPTPLKAAGLAFLVALPAMFVPVIILGGILSGLTTITEASGFAAVYAIVIGVVFYRNLTWKKIWDALIVTVRFSGVVFFLLATSAVLGWFVTRSGIAQDAAGLIIGFSDSMFLQLLLVCLLLLLVGTVMDVLPALVVVAPVLVPAMIQLGVDPLHFAILMIVVLNIANVTPPVGMTLMTAARIADVPFERAIIASLPFYFAFAAVILLLVTFPALSTWVPSLLK</sequence>
<gene>
    <name evidence="9" type="ORF">ABA45_01775</name>
</gene>
<comment type="function">
    <text evidence="7">Part of the tripartite ATP-independent periplasmic (TRAP) transport system.</text>
</comment>
<protein>
    <recommendedName>
        <fullName evidence="7">TRAP transporter large permease protein</fullName>
    </recommendedName>
</protein>
<feature type="transmembrane region" description="Helical" evidence="7">
    <location>
        <begin position="134"/>
        <end position="158"/>
    </location>
</feature>
<feature type="transmembrane region" description="Helical" evidence="7">
    <location>
        <begin position="332"/>
        <end position="352"/>
    </location>
</feature>
<dbReference type="EMBL" id="CP011494">
    <property type="protein sequence ID" value="AKO51309.1"/>
    <property type="molecule type" value="Genomic_DNA"/>
</dbReference>
<feature type="transmembrane region" description="Helical" evidence="7">
    <location>
        <begin position="170"/>
        <end position="194"/>
    </location>
</feature>
<evidence type="ECO:0000256" key="4">
    <source>
        <dbReference type="ARBA" id="ARBA00022692"/>
    </source>
</evidence>
<comment type="subcellular location">
    <subcellularLocation>
        <location evidence="1 7">Cell inner membrane</location>
        <topology evidence="1 7">Multi-pass membrane protein</topology>
    </subcellularLocation>
</comment>
<dbReference type="InterPro" id="IPR004681">
    <property type="entry name" value="TRAP_DctM"/>
</dbReference>
<keyword evidence="6 7" id="KW-0472">Membrane</keyword>
<dbReference type="Proteomes" id="UP000036406">
    <property type="component" value="Chromosome"/>
</dbReference>
<comment type="similarity">
    <text evidence="7">Belongs to the TRAP transporter large permease family.</text>
</comment>
<comment type="subunit">
    <text evidence="7">The complex comprises the extracytoplasmic solute receptor protein and the two transmembrane proteins.</text>
</comment>
<evidence type="ECO:0000313" key="9">
    <source>
        <dbReference type="EMBL" id="AKO51309.1"/>
    </source>
</evidence>
<organism evidence="9 10">
    <name type="scientific">Marinobacter psychrophilus</name>
    <dbReference type="NCBI Taxonomy" id="330734"/>
    <lineage>
        <taxon>Bacteria</taxon>
        <taxon>Pseudomonadati</taxon>
        <taxon>Pseudomonadota</taxon>
        <taxon>Gammaproteobacteria</taxon>
        <taxon>Pseudomonadales</taxon>
        <taxon>Marinobacteraceae</taxon>
        <taxon>Marinobacter</taxon>
    </lineage>
</organism>
<feature type="transmembrane region" description="Helical" evidence="7">
    <location>
        <begin position="393"/>
        <end position="416"/>
    </location>
</feature>
<dbReference type="RefSeq" id="WP_048383989.1">
    <property type="nucleotide sequence ID" value="NZ_CP011494.1"/>
</dbReference>